<dbReference type="FunFam" id="3.30.70.1560:FF:000001">
    <property type="entry name" value="Pseudouridine synthase"/>
    <property type="match status" value="1"/>
</dbReference>
<dbReference type="Pfam" id="PF01479">
    <property type="entry name" value="S4"/>
    <property type="match status" value="1"/>
</dbReference>
<dbReference type="AlphaFoldDB" id="A0A9Q8ZY19"/>
<dbReference type="PROSITE" id="PS50889">
    <property type="entry name" value="S4"/>
    <property type="match status" value="1"/>
</dbReference>
<feature type="domain" description="RNA-binding S4" evidence="6">
    <location>
        <begin position="3"/>
        <end position="66"/>
    </location>
</feature>
<dbReference type="PANTHER" id="PTHR47683:SF2">
    <property type="entry name" value="RNA-BINDING S4 DOMAIN-CONTAINING PROTEIN"/>
    <property type="match status" value="1"/>
</dbReference>
<sequence>MKERLQKVMAHAGIASRRASEKLIETGHVRVNGKVVTTLGTTVTDADQIEVNHKPIHREAPVYFLFNKPRGVITSASDEKKRKTVLDYFKHQVTERIYPVGRLDYDTTGALLVTNDGKLDYLLTHPKHEIPKTYQAKVTGIPDAADFQRLQTGVKLDDHHTSAPAEVRLVKKMGTDGQNALMELTIHEGRNHEVKKMFQAVGHPVEKLKRTVFAGLKLADLEPGQWRPLNKREVRDLLELAKGELPRENK</sequence>
<dbReference type="EMBL" id="CP097119">
    <property type="protein sequence ID" value="USS89611.1"/>
    <property type="molecule type" value="Genomic_DNA"/>
</dbReference>
<dbReference type="GO" id="GO:0000455">
    <property type="term" value="P:enzyme-directed rRNA pseudouridine synthesis"/>
    <property type="evidence" value="ECO:0007669"/>
    <property type="project" value="UniProtKB-ARBA"/>
</dbReference>
<evidence type="ECO:0000313" key="7">
    <source>
        <dbReference type="EMBL" id="USS89611.1"/>
    </source>
</evidence>
<reference evidence="7" key="1">
    <citation type="submission" date="2022-05" db="EMBL/GenBank/DDBJ databases">
        <authorList>
            <person name="Oliphant S.A."/>
            <person name="Watson-Haigh N.S."/>
            <person name="Sumby K.M."/>
            <person name="Gardner J.M."/>
            <person name="Jiranek V."/>
        </authorList>
    </citation>
    <scope>NUCLEOTIDE SEQUENCE</scope>
    <source>
        <strain evidence="7">KI4_B1</strain>
    </source>
</reference>
<dbReference type="InterPro" id="IPR042092">
    <property type="entry name" value="PsdUridine_s_RsuA/RluB/E/F_cat"/>
</dbReference>
<dbReference type="SUPFAM" id="SSF55120">
    <property type="entry name" value="Pseudouridine synthase"/>
    <property type="match status" value="1"/>
</dbReference>
<dbReference type="InterPro" id="IPR020094">
    <property type="entry name" value="TruA/RsuA/RluB/E/F_N"/>
</dbReference>
<keyword evidence="2 4" id="KW-0694">RNA-binding</keyword>
<dbReference type="EC" id="5.4.99.-" evidence="5"/>
<organism evidence="7 8">
    <name type="scientific">Fructilactobacillus cliffordii</name>
    <dbReference type="NCBI Taxonomy" id="2940299"/>
    <lineage>
        <taxon>Bacteria</taxon>
        <taxon>Bacillati</taxon>
        <taxon>Bacillota</taxon>
        <taxon>Bacilli</taxon>
        <taxon>Lactobacillales</taxon>
        <taxon>Lactobacillaceae</taxon>
        <taxon>Fructilactobacillus</taxon>
    </lineage>
</organism>
<dbReference type="SMART" id="SM00363">
    <property type="entry name" value="S4"/>
    <property type="match status" value="1"/>
</dbReference>
<dbReference type="CDD" id="cd00165">
    <property type="entry name" value="S4"/>
    <property type="match status" value="1"/>
</dbReference>
<dbReference type="InterPro" id="IPR006145">
    <property type="entry name" value="PsdUridine_synth_RsuA/RluA"/>
</dbReference>
<dbReference type="CDD" id="cd02870">
    <property type="entry name" value="PseudoU_synth_RsuA_like"/>
    <property type="match status" value="1"/>
</dbReference>
<dbReference type="Proteomes" id="UP001055911">
    <property type="component" value="Chromosome"/>
</dbReference>
<dbReference type="InterPro" id="IPR036986">
    <property type="entry name" value="S4_RNA-bd_sf"/>
</dbReference>
<accession>A0A9Q8ZY19</accession>
<dbReference type="Gene3D" id="3.30.70.1560">
    <property type="entry name" value="Alpha-L RNA-binding motif"/>
    <property type="match status" value="1"/>
</dbReference>
<proteinExistence type="inferred from homology"/>
<dbReference type="SUPFAM" id="SSF55174">
    <property type="entry name" value="Alpha-L RNA-binding motif"/>
    <property type="match status" value="1"/>
</dbReference>
<dbReference type="InterPro" id="IPR050343">
    <property type="entry name" value="RsuA_PseudoU_synthase"/>
</dbReference>
<dbReference type="Pfam" id="PF00849">
    <property type="entry name" value="PseudoU_synth_2"/>
    <property type="match status" value="1"/>
</dbReference>
<dbReference type="RefSeq" id="WP_252767160.1">
    <property type="nucleotide sequence ID" value="NZ_CP097119.1"/>
</dbReference>
<evidence type="ECO:0000256" key="1">
    <source>
        <dbReference type="ARBA" id="ARBA00008348"/>
    </source>
</evidence>
<dbReference type="NCBIfam" id="TIGR00093">
    <property type="entry name" value="pseudouridine synthase"/>
    <property type="match status" value="1"/>
</dbReference>
<dbReference type="Gene3D" id="3.30.70.580">
    <property type="entry name" value="Pseudouridine synthase I, catalytic domain, N-terminal subdomain"/>
    <property type="match status" value="1"/>
</dbReference>
<dbReference type="GO" id="GO:0003723">
    <property type="term" value="F:RNA binding"/>
    <property type="evidence" value="ECO:0007669"/>
    <property type="project" value="UniProtKB-KW"/>
</dbReference>
<dbReference type="Gene3D" id="3.10.290.10">
    <property type="entry name" value="RNA-binding S4 domain"/>
    <property type="match status" value="1"/>
</dbReference>
<comment type="similarity">
    <text evidence="1 5">Belongs to the pseudouridine synthase RsuA family.</text>
</comment>
<dbReference type="PROSITE" id="PS01149">
    <property type="entry name" value="PSI_RSU"/>
    <property type="match status" value="1"/>
</dbReference>
<keyword evidence="3 5" id="KW-0413">Isomerase</keyword>
<dbReference type="InterPro" id="IPR000748">
    <property type="entry name" value="PsdUridine_synth_RsuA/RluB/E/F"/>
</dbReference>
<evidence type="ECO:0000256" key="4">
    <source>
        <dbReference type="PROSITE-ProRule" id="PRU00182"/>
    </source>
</evidence>
<evidence type="ECO:0000259" key="6">
    <source>
        <dbReference type="SMART" id="SM00363"/>
    </source>
</evidence>
<evidence type="ECO:0000313" key="8">
    <source>
        <dbReference type="Proteomes" id="UP001055911"/>
    </source>
</evidence>
<dbReference type="InterPro" id="IPR020103">
    <property type="entry name" value="PsdUridine_synth_cat_dom_sf"/>
</dbReference>
<evidence type="ECO:0000256" key="5">
    <source>
        <dbReference type="RuleBase" id="RU003887"/>
    </source>
</evidence>
<dbReference type="InterPro" id="IPR002942">
    <property type="entry name" value="S4_RNA-bd"/>
</dbReference>
<protein>
    <recommendedName>
        <fullName evidence="5">Pseudouridine synthase</fullName>
        <ecNumber evidence="5">5.4.99.-</ecNumber>
    </recommendedName>
</protein>
<dbReference type="GO" id="GO:0005829">
    <property type="term" value="C:cytosol"/>
    <property type="evidence" value="ECO:0007669"/>
    <property type="project" value="UniProtKB-ARBA"/>
</dbReference>
<dbReference type="FunFam" id="3.10.290.10:FF:000003">
    <property type="entry name" value="Pseudouridine synthase"/>
    <property type="match status" value="1"/>
</dbReference>
<dbReference type="GO" id="GO:0120159">
    <property type="term" value="F:rRNA pseudouridine synthase activity"/>
    <property type="evidence" value="ECO:0007669"/>
    <property type="project" value="UniProtKB-ARBA"/>
</dbReference>
<keyword evidence="8" id="KW-1185">Reference proteome</keyword>
<dbReference type="InterPro" id="IPR018496">
    <property type="entry name" value="PsdUridine_synth_RsuA/RluB_CS"/>
</dbReference>
<name>A0A9Q8ZY19_9LACO</name>
<dbReference type="PANTHER" id="PTHR47683">
    <property type="entry name" value="PSEUDOURIDINE SYNTHASE FAMILY PROTEIN-RELATED"/>
    <property type="match status" value="1"/>
</dbReference>
<gene>
    <name evidence="7" type="ORF">M3M40_02145</name>
</gene>
<evidence type="ECO:0000256" key="2">
    <source>
        <dbReference type="ARBA" id="ARBA00022884"/>
    </source>
</evidence>
<evidence type="ECO:0000256" key="3">
    <source>
        <dbReference type="ARBA" id="ARBA00023235"/>
    </source>
</evidence>